<reference evidence="2 3" key="1">
    <citation type="journal article" date="2024" name="J Genomics">
        <title>Draft genome sequencing and assembly of Favolaschia claudopus CIRM-BRFM 2984 isolated from oak limbs.</title>
        <authorList>
            <person name="Navarro D."/>
            <person name="Drula E."/>
            <person name="Chaduli D."/>
            <person name="Cazenave R."/>
            <person name="Ahrendt S."/>
            <person name="Wang J."/>
            <person name="Lipzen A."/>
            <person name="Daum C."/>
            <person name="Barry K."/>
            <person name="Grigoriev I.V."/>
            <person name="Favel A."/>
            <person name="Rosso M.N."/>
            <person name="Martin F."/>
        </authorList>
    </citation>
    <scope>NUCLEOTIDE SEQUENCE [LARGE SCALE GENOMIC DNA]</scope>
    <source>
        <strain evidence="2 3">CIRM-BRFM 2984</strain>
    </source>
</reference>
<comment type="caution">
    <text evidence="2">The sequence shown here is derived from an EMBL/GenBank/DDBJ whole genome shotgun (WGS) entry which is preliminary data.</text>
</comment>
<keyword evidence="3" id="KW-1185">Reference proteome</keyword>
<name>A0AAV9Z3P0_9AGAR</name>
<feature type="region of interest" description="Disordered" evidence="1">
    <location>
        <begin position="92"/>
        <end position="129"/>
    </location>
</feature>
<dbReference type="AlphaFoldDB" id="A0AAV9Z3P0"/>
<proteinExistence type="predicted"/>
<evidence type="ECO:0000313" key="3">
    <source>
        <dbReference type="Proteomes" id="UP001362999"/>
    </source>
</evidence>
<gene>
    <name evidence="2" type="ORF">R3P38DRAFT_3144186</name>
</gene>
<accession>A0AAV9Z3P0</accession>
<evidence type="ECO:0000313" key="2">
    <source>
        <dbReference type="EMBL" id="KAK6969557.1"/>
    </source>
</evidence>
<sequence length="395" mass="44606">MDAHNDPEDYALEEEILDDAEEDIRRLKELGTELYALLSRLEDTRLTTEKIRNQVEHLGDAATDEDFEFMARAADIEDDYLRTLAELQELITAEEKNEVEPTEDESEDRDDTDNQGKKKNETTESDEKWQISDTVVQQLLAAAQEDALDAEALVQVCKQKRGRDVPNRLIQALKRATQGVQPIKANDWLEFIGPDDLGSMDAIIRQQVDVHNSMANGEASNMDALCSLHRALKTIPTAEKVAGWLTSITAKLSVLIWARRWYTHSTHDNDFASKAYRTYGLRASKNPEKFHAHILASTKSERKLVQGRLAFLKVYSNFGAWVILDPTWDVNMFMGKNKVKAEQLVEKAVASLVEALYTIGGSTQSQAQLSAAMKLVNNQLWELRLCSSLIPLQEN</sequence>
<dbReference type="Proteomes" id="UP001362999">
    <property type="component" value="Unassembled WGS sequence"/>
</dbReference>
<feature type="compositionally biased region" description="Acidic residues" evidence="1">
    <location>
        <begin position="100"/>
        <end position="111"/>
    </location>
</feature>
<protein>
    <submittedName>
        <fullName evidence="2">Uncharacterized protein</fullName>
    </submittedName>
</protein>
<evidence type="ECO:0000256" key="1">
    <source>
        <dbReference type="SAM" id="MobiDB-lite"/>
    </source>
</evidence>
<feature type="compositionally biased region" description="Basic and acidic residues" evidence="1">
    <location>
        <begin position="112"/>
        <end position="129"/>
    </location>
</feature>
<organism evidence="2 3">
    <name type="scientific">Favolaschia claudopus</name>
    <dbReference type="NCBI Taxonomy" id="2862362"/>
    <lineage>
        <taxon>Eukaryota</taxon>
        <taxon>Fungi</taxon>
        <taxon>Dikarya</taxon>
        <taxon>Basidiomycota</taxon>
        <taxon>Agaricomycotina</taxon>
        <taxon>Agaricomycetes</taxon>
        <taxon>Agaricomycetidae</taxon>
        <taxon>Agaricales</taxon>
        <taxon>Marasmiineae</taxon>
        <taxon>Mycenaceae</taxon>
        <taxon>Favolaschia</taxon>
    </lineage>
</organism>
<dbReference type="EMBL" id="JAWWNJ010000220">
    <property type="protein sequence ID" value="KAK6969557.1"/>
    <property type="molecule type" value="Genomic_DNA"/>
</dbReference>